<evidence type="ECO:0000256" key="2">
    <source>
        <dbReference type="ARBA" id="ARBA00007639"/>
    </source>
</evidence>
<name>A0AA50CQE5_9HYPH</name>
<keyword evidence="5" id="KW-1185">Reference proteome</keyword>
<reference evidence="4 5" key="1">
    <citation type="submission" date="2023-08" db="EMBL/GenBank/DDBJ databases">
        <title>Pathogen: clinical or host-associated sample.</title>
        <authorList>
            <person name="Hergert J."/>
            <person name="Casey R."/>
            <person name="Wagner J."/>
            <person name="Young E.L."/>
            <person name="Oakeson K.F."/>
        </authorList>
    </citation>
    <scope>NUCLEOTIDE SEQUENCE [LARGE SCALE GENOMIC DNA]</scope>
    <source>
        <strain evidence="4 5">1760953</strain>
        <plasmid evidence="4 5">unnamed1</plasmid>
    </source>
</reference>
<sequence>MTKILTLKDALALNRRSLLKAGLGAAVLGTFGAPYVVTSARAEQPLAGKKIGFSQSYATDEWLKAQRQDLLAQAEKHGFEVSVTDARENPAQEIRNLEDLAVRGVDAVVMITYYAEAVQPGVQALNDAGIPIIVMSSALAGDGQFNAHLAADTFGTARSAGEYYLKALNGSGKVAQIEGKPGSLVNQARGKGWREIVDANSGIEVVAQGIANYSRTEALTLMQDFLQANKEIDAVYCHNDNMAKGALQAIEEAGRAKEMWLTGYDAITTETFEMIAADRLRGSFLYPTFGAEAIEVAAAILQQKDVKKEIVFASPMVTKENLSQFFDADKKLRIVPPVDMAALGL</sequence>
<evidence type="ECO:0000256" key="1">
    <source>
        <dbReference type="ARBA" id="ARBA00004196"/>
    </source>
</evidence>
<dbReference type="GO" id="GO:0030246">
    <property type="term" value="F:carbohydrate binding"/>
    <property type="evidence" value="ECO:0007669"/>
    <property type="project" value="UniProtKB-ARBA"/>
</dbReference>
<dbReference type="InterPro" id="IPR025997">
    <property type="entry name" value="SBP_2_dom"/>
</dbReference>
<dbReference type="CDD" id="cd06308">
    <property type="entry name" value="PBP1_sensor_kinase-like"/>
    <property type="match status" value="1"/>
</dbReference>
<dbReference type="InterPro" id="IPR006311">
    <property type="entry name" value="TAT_signal"/>
</dbReference>
<dbReference type="GO" id="GO:0030313">
    <property type="term" value="C:cell envelope"/>
    <property type="evidence" value="ECO:0007669"/>
    <property type="project" value="UniProtKB-SubCell"/>
</dbReference>
<dbReference type="SUPFAM" id="SSF53822">
    <property type="entry name" value="Periplasmic binding protein-like I"/>
    <property type="match status" value="1"/>
</dbReference>
<dbReference type="EMBL" id="CP132303">
    <property type="protein sequence ID" value="WLR99418.1"/>
    <property type="molecule type" value="Genomic_DNA"/>
</dbReference>
<comment type="subcellular location">
    <subcellularLocation>
        <location evidence="1">Cell envelope</location>
    </subcellularLocation>
</comment>
<gene>
    <name evidence="4" type="ORF">Q9313_21785</name>
</gene>
<proteinExistence type="inferred from homology"/>
<dbReference type="Gene3D" id="3.40.50.2300">
    <property type="match status" value="2"/>
</dbReference>
<dbReference type="RefSeq" id="WP_306038791.1">
    <property type="nucleotide sequence ID" value="NZ_CP132303.1"/>
</dbReference>
<keyword evidence="3" id="KW-0732">Signal</keyword>
<geneLocation type="plasmid" evidence="4 5">
    <name>unnamed1</name>
</geneLocation>
<evidence type="ECO:0000256" key="3">
    <source>
        <dbReference type="ARBA" id="ARBA00022729"/>
    </source>
</evidence>
<dbReference type="PANTHER" id="PTHR46847">
    <property type="entry name" value="D-ALLOSE-BINDING PERIPLASMIC PROTEIN-RELATED"/>
    <property type="match status" value="1"/>
</dbReference>
<dbReference type="PROSITE" id="PS51318">
    <property type="entry name" value="TAT"/>
    <property type="match status" value="1"/>
</dbReference>
<organism evidence="4 5">
    <name type="scientific">Shinella sumterensis</name>
    <dbReference type="NCBI Taxonomy" id="1967501"/>
    <lineage>
        <taxon>Bacteria</taxon>
        <taxon>Pseudomonadati</taxon>
        <taxon>Pseudomonadota</taxon>
        <taxon>Alphaproteobacteria</taxon>
        <taxon>Hyphomicrobiales</taxon>
        <taxon>Rhizobiaceae</taxon>
        <taxon>Shinella</taxon>
    </lineage>
</organism>
<dbReference type="PANTHER" id="PTHR46847:SF1">
    <property type="entry name" value="D-ALLOSE-BINDING PERIPLASMIC PROTEIN-RELATED"/>
    <property type="match status" value="1"/>
</dbReference>
<protein>
    <submittedName>
        <fullName evidence="4">Substrate-binding domain-containing protein</fullName>
    </submittedName>
</protein>
<dbReference type="InterPro" id="IPR028082">
    <property type="entry name" value="Peripla_BP_I"/>
</dbReference>
<dbReference type="Pfam" id="PF13407">
    <property type="entry name" value="Peripla_BP_4"/>
    <property type="match status" value="1"/>
</dbReference>
<dbReference type="AlphaFoldDB" id="A0AA50CQE5"/>
<dbReference type="Proteomes" id="UP001234585">
    <property type="component" value="Plasmid unnamed1"/>
</dbReference>
<comment type="similarity">
    <text evidence="2">Belongs to the bacterial solute-binding protein 2 family.</text>
</comment>
<keyword evidence="4" id="KW-0614">Plasmid</keyword>
<accession>A0AA50CQE5</accession>
<evidence type="ECO:0000313" key="5">
    <source>
        <dbReference type="Proteomes" id="UP001234585"/>
    </source>
</evidence>
<evidence type="ECO:0000313" key="4">
    <source>
        <dbReference type="EMBL" id="WLR99418.1"/>
    </source>
</evidence>